<protein>
    <submittedName>
        <fullName evidence="2">Uncharacterized protein</fullName>
    </submittedName>
</protein>
<accession>A0A6B9ZBV7</accession>
<evidence type="ECO:0000313" key="2">
    <source>
        <dbReference type="EMBL" id="QHS58595.1"/>
    </source>
</evidence>
<organism evidence="2 3">
    <name type="scientific">Chitinophaga agri</name>
    <dbReference type="NCBI Taxonomy" id="2703787"/>
    <lineage>
        <taxon>Bacteria</taxon>
        <taxon>Pseudomonadati</taxon>
        <taxon>Bacteroidota</taxon>
        <taxon>Chitinophagia</taxon>
        <taxon>Chitinophagales</taxon>
        <taxon>Chitinophagaceae</taxon>
        <taxon>Chitinophaga</taxon>
    </lineage>
</organism>
<dbReference type="Proteomes" id="UP000476411">
    <property type="component" value="Chromosome"/>
</dbReference>
<dbReference type="RefSeq" id="WP_162330298.1">
    <property type="nucleotide sequence ID" value="NZ_CP048113.1"/>
</dbReference>
<name>A0A6B9ZBV7_9BACT</name>
<sequence>MITLAAANVYSQSVLTTPMTDYYTKWKVKLPEKQQYPAFGDSLLSFSNAASRSRKYVIAPFVPITYDTFIGVYEHNKRNPKQVVVVHKQRNPLLTVHGNVMYDLFYQSSVDTPVTQKDVYQHTVQTSLELTYKDNYPIRLNFSTRMGNSSLFRNLTDFNLQYTNRDFKNAMMKKARGWDAGKYAQLEELQQLRAQVEAKQLEINKLKKWKSDPALLQHIIEARERAYYAKIRDSLEALNKPDLRIPDLDISKRKRSDGKLSDLEEKSKKVNESADSVLQRFNDKYAAVDKKIDSLQQELAKLQGVYKQQENIYNIRKNALTDVLARSKNNKELADNLKAMNLPDSILPKGYKHLLAIRTVGVGRLLVDYSELTAKNISIFGAQAEYNPDYYVAFATGRVDYRFRDFIFNDNRTKQHLNLVRVGKGMRDGNNIILTYYTGRKQVYNFNTVSNNGTPSPTNLSQHIMGLSLEGRWQLDENNYIKGEIAKSSLPTYARPVGEHEDAGNGIFKLGDHSNEAYAISANSVLPKTGTRFSGVFKMMGANFQSFSLYTTGSSQTGWALKVDQPFFQQQLTLSAGIRKNDFTTSYQQTNYSSNTVFKSFQATFRRKKWPTLTLGYFPSSQLTKMSDTSYAENLYYNLSGTASHFYYYRGIMMSTMLTYTQFYNKQTDSSFLYFNSKNMVLSQTVFYGRFIFTAGGAIAVNPEYNLYTGEGGVQYKMLSWFELGGGMKYNYQTSFNLTQIGFSGNAKITIPKLGEIAVMAEKAFIPGMQKRLVSSNNGRVTYIKTF</sequence>
<reference evidence="2 3" key="1">
    <citation type="submission" date="2020-01" db="EMBL/GenBank/DDBJ databases">
        <title>Complete genome sequence of Chitinophaga sp. H33E-04 isolated from quinoa roots.</title>
        <authorList>
            <person name="Weon H.-Y."/>
            <person name="Lee S.A."/>
        </authorList>
    </citation>
    <scope>NUCLEOTIDE SEQUENCE [LARGE SCALE GENOMIC DNA]</scope>
    <source>
        <strain evidence="2 3">H33E-04</strain>
    </source>
</reference>
<feature type="coiled-coil region" evidence="1">
    <location>
        <begin position="260"/>
        <end position="312"/>
    </location>
</feature>
<evidence type="ECO:0000256" key="1">
    <source>
        <dbReference type="SAM" id="Coils"/>
    </source>
</evidence>
<keyword evidence="1" id="KW-0175">Coiled coil</keyword>
<gene>
    <name evidence="2" type="ORF">GWR21_02980</name>
</gene>
<dbReference type="AlphaFoldDB" id="A0A6B9ZBV7"/>
<evidence type="ECO:0000313" key="3">
    <source>
        <dbReference type="Proteomes" id="UP000476411"/>
    </source>
</evidence>
<keyword evidence="3" id="KW-1185">Reference proteome</keyword>
<dbReference type="KEGG" id="chih:GWR21_02980"/>
<proteinExistence type="predicted"/>
<dbReference type="EMBL" id="CP048113">
    <property type="protein sequence ID" value="QHS58595.1"/>
    <property type="molecule type" value="Genomic_DNA"/>
</dbReference>